<dbReference type="Gene3D" id="3.40.50.150">
    <property type="entry name" value="Vaccinia Virus protein VP39"/>
    <property type="match status" value="1"/>
</dbReference>
<organism evidence="4 5">
    <name type="scientific">Saccharopolyspora cebuensis</name>
    <dbReference type="NCBI Taxonomy" id="418759"/>
    <lineage>
        <taxon>Bacteria</taxon>
        <taxon>Bacillati</taxon>
        <taxon>Actinomycetota</taxon>
        <taxon>Actinomycetes</taxon>
        <taxon>Pseudonocardiales</taxon>
        <taxon>Pseudonocardiaceae</taxon>
        <taxon>Saccharopolyspora</taxon>
    </lineage>
</organism>
<evidence type="ECO:0000256" key="3">
    <source>
        <dbReference type="ARBA" id="ARBA00022691"/>
    </source>
</evidence>
<reference evidence="4 5" key="1">
    <citation type="submission" date="2024-08" db="EMBL/GenBank/DDBJ databases">
        <title>Genome mining of Saccharopolyspora cebuensis PGLac3 from Nigerian medicinal plant.</title>
        <authorList>
            <person name="Ezeobiora C.E."/>
            <person name="Igbokwe N.H."/>
            <person name="Amin D.H."/>
            <person name="Mendie U.E."/>
        </authorList>
    </citation>
    <scope>NUCLEOTIDE SEQUENCE [LARGE SCALE GENOMIC DNA]</scope>
    <source>
        <strain evidence="4 5">PGLac3</strain>
    </source>
</reference>
<protein>
    <submittedName>
        <fullName evidence="4">O-methyltransferase</fullName>
        <ecNumber evidence="4">2.1.1.-</ecNumber>
    </submittedName>
</protein>
<dbReference type="CDD" id="cd02440">
    <property type="entry name" value="AdoMet_MTases"/>
    <property type="match status" value="1"/>
</dbReference>
<dbReference type="GO" id="GO:0008168">
    <property type="term" value="F:methyltransferase activity"/>
    <property type="evidence" value="ECO:0007669"/>
    <property type="project" value="UniProtKB-KW"/>
</dbReference>
<keyword evidence="3" id="KW-0949">S-adenosyl-L-methionine</keyword>
<name>A0ABV4CER5_9PSEU</name>
<dbReference type="RefSeq" id="WP_345359466.1">
    <property type="nucleotide sequence ID" value="NZ_BAABII010000004.1"/>
</dbReference>
<evidence type="ECO:0000313" key="5">
    <source>
        <dbReference type="Proteomes" id="UP001564626"/>
    </source>
</evidence>
<sequence length="221" mass="23075">MDQEQWTAVDTYIADRLAPADQARDAALRTAAESGLPPIAVSAAQGKLLQVLATSVGARSILEIGTLAGYSAMWLGRALPPGGRVTTVEADPVHAEVARGNLTRAGLAEVVDVRVGRALDVLPELSGPFDFTFIDADKATIPEYVRWALALSRPGALIVVDNVVRGGALADADSTDEAVAGVRRLHDLLAEEPGLLATTVQTVGAKGYDGFTLALVLPADR</sequence>
<dbReference type="Pfam" id="PF01596">
    <property type="entry name" value="Methyltransf_3"/>
    <property type="match status" value="1"/>
</dbReference>
<dbReference type="GO" id="GO:0032259">
    <property type="term" value="P:methylation"/>
    <property type="evidence" value="ECO:0007669"/>
    <property type="project" value="UniProtKB-KW"/>
</dbReference>
<evidence type="ECO:0000256" key="1">
    <source>
        <dbReference type="ARBA" id="ARBA00022603"/>
    </source>
</evidence>
<dbReference type="Proteomes" id="UP001564626">
    <property type="component" value="Unassembled WGS sequence"/>
</dbReference>
<keyword evidence="5" id="KW-1185">Reference proteome</keyword>
<dbReference type="InterPro" id="IPR029063">
    <property type="entry name" value="SAM-dependent_MTases_sf"/>
</dbReference>
<evidence type="ECO:0000313" key="4">
    <source>
        <dbReference type="EMBL" id="MEY8039587.1"/>
    </source>
</evidence>
<dbReference type="PROSITE" id="PS51682">
    <property type="entry name" value="SAM_OMT_I"/>
    <property type="match status" value="1"/>
</dbReference>
<accession>A0ABV4CER5</accession>
<dbReference type="EC" id="2.1.1.-" evidence="4"/>
<evidence type="ECO:0000256" key="2">
    <source>
        <dbReference type="ARBA" id="ARBA00022679"/>
    </source>
</evidence>
<keyword evidence="2 4" id="KW-0808">Transferase</keyword>
<gene>
    <name evidence="4" type="ORF">AB8O55_09280</name>
</gene>
<proteinExistence type="predicted"/>
<comment type="caution">
    <text evidence="4">The sequence shown here is derived from an EMBL/GenBank/DDBJ whole genome shotgun (WGS) entry which is preliminary data.</text>
</comment>
<dbReference type="PANTHER" id="PTHR10509:SF14">
    <property type="entry name" value="CAFFEOYL-COA O-METHYLTRANSFERASE 3-RELATED"/>
    <property type="match status" value="1"/>
</dbReference>
<dbReference type="PANTHER" id="PTHR10509">
    <property type="entry name" value="O-METHYLTRANSFERASE-RELATED"/>
    <property type="match status" value="1"/>
</dbReference>
<keyword evidence="1 4" id="KW-0489">Methyltransferase</keyword>
<dbReference type="EMBL" id="JBGEHV010000012">
    <property type="protein sequence ID" value="MEY8039587.1"/>
    <property type="molecule type" value="Genomic_DNA"/>
</dbReference>
<dbReference type="SUPFAM" id="SSF53335">
    <property type="entry name" value="S-adenosyl-L-methionine-dependent methyltransferases"/>
    <property type="match status" value="1"/>
</dbReference>
<dbReference type="InterPro" id="IPR002935">
    <property type="entry name" value="SAM_O-MeTrfase"/>
</dbReference>
<dbReference type="InterPro" id="IPR050362">
    <property type="entry name" value="Cation-dep_OMT"/>
</dbReference>